<dbReference type="SUPFAM" id="SSF82185">
    <property type="entry name" value="Histone H3 K4-specific methyltransferase SET7/9 N-terminal domain"/>
    <property type="match status" value="1"/>
</dbReference>
<proteinExistence type="predicted"/>
<dbReference type="Proteomes" id="UP000050443">
    <property type="component" value="Unassembled WGS sequence"/>
</dbReference>
<dbReference type="Gene3D" id="3.90.930.1">
    <property type="match status" value="2"/>
</dbReference>
<dbReference type="EMBL" id="JRLF01000012">
    <property type="protein sequence ID" value="KQB39530.1"/>
    <property type="molecule type" value="Genomic_DNA"/>
</dbReference>
<dbReference type="PATRIC" id="fig|362413.3.peg.1187"/>
<dbReference type="OrthoDB" id="1326127at2"/>
<evidence type="ECO:0000313" key="2">
    <source>
        <dbReference type="Proteomes" id="UP000050443"/>
    </source>
</evidence>
<evidence type="ECO:0000313" key="1">
    <source>
        <dbReference type="EMBL" id="KQB39530.1"/>
    </source>
</evidence>
<dbReference type="PROSITE" id="PS51257">
    <property type="entry name" value="PROKAR_LIPOPROTEIN"/>
    <property type="match status" value="1"/>
</dbReference>
<name>A0A0Q0W574_9FLAO</name>
<accession>A0A0Q0W574</accession>
<comment type="caution">
    <text evidence="1">The sequence shown here is derived from an EMBL/GenBank/DDBJ whole genome shotgun (WGS) entry which is preliminary data.</text>
</comment>
<gene>
    <name evidence="1" type="ORF">RC62_1212</name>
</gene>
<keyword evidence="1" id="KW-0418">Kinase</keyword>
<protein>
    <submittedName>
        <fullName evidence="1">Phophatidylinositol-4-phosphate 5-kinase</fullName>
    </submittedName>
</protein>
<dbReference type="GO" id="GO:0016301">
    <property type="term" value="F:kinase activity"/>
    <property type="evidence" value="ECO:0007669"/>
    <property type="project" value="UniProtKB-KW"/>
</dbReference>
<sequence>MKKNILLPVLICFLFSCCEKKTVIENELSRIGFTKENYKVRDTFYYENKKIKTIRFYKAKSDYIMVDFYESGKKKSLVSIKNKNVIYDKVVDWYENGRPKDVREYDSNGKQIGENISFRENGNLEHVYDNNTNEATDYWINGKPKLKYIINVSQSYHYFNGNFMEKYVQKVKGEYYVEYFSENKDLVFSGLYKKDILFKDNVRYNGKIICYFNNGKISHFENIVNGIPNGKIYACFGNGNLKYESEIKNEKEIYYKAYYENGKVYFIRNRTKNTYTEWDKKGNLIK</sequence>
<dbReference type="AlphaFoldDB" id="A0A0Q0W574"/>
<reference evidence="1 2" key="1">
    <citation type="submission" date="2014-09" db="EMBL/GenBank/DDBJ databases">
        <title>Genome sequence of Flavobacterium aquidurense RC62.</title>
        <authorList>
            <person name="Kim J.F."/>
            <person name="Kwak M.-J."/>
        </authorList>
    </citation>
    <scope>NUCLEOTIDE SEQUENCE [LARGE SCALE GENOMIC DNA]</scope>
    <source>
        <strain evidence="1 2">RC62</strain>
    </source>
</reference>
<dbReference type="STRING" id="362413.RC62_1212"/>
<organism evidence="1 2">
    <name type="scientific">Flavobacterium aquidurense</name>
    <dbReference type="NCBI Taxonomy" id="362413"/>
    <lineage>
        <taxon>Bacteria</taxon>
        <taxon>Pseudomonadati</taxon>
        <taxon>Bacteroidota</taxon>
        <taxon>Flavobacteriia</taxon>
        <taxon>Flavobacteriales</taxon>
        <taxon>Flavobacteriaceae</taxon>
        <taxon>Flavobacterium</taxon>
    </lineage>
</organism>
<dbReference type="RefSeq" id="WP_055096055.1">
    <property type="nucleotide sequence ID" value="NZ_JRLF01000012.1"/>
</dbReference>
<keyword evidence="1" id="KW-0808">Transferase</keyword>